<dbReference type="Pfam" id="PF02174">
    <property type="entry name" value="IRS"/>
    <property type="match status" value="1"/>
</dbReference>
<feature type="region of interest" description="Disordered" evidence="1">
    <location>
        <begin position="254"/>
        <end position="287"/>
    </location>
</feature>
<dbReference type="GO" id="GO:0007169">
    <property type="term" value="P:cell surface receptor protein tyrosine kinase signaling pathway"/>
    <property type="evidence" value="ECO:0007669"/>
    <property type="project" value="TreeGrafter"/>
</dbReference>
<feature type="domain" description="IRS-type PTB" evidence="2">
    <location>
        <begin position="157"/>
        <end position="260"/>
    </location>
</feature>
<dbReference type="Proteomes" id="UP000264820">
    <property type="component" value="Unplaced"/>
</dbReference>
<evidence type="ECO:0000313" key="3">
    <source>
        <dbReference type="Ensembl" id="ENSHCOP00000016323.1"/>
    </source>
</evidence>
<feature type="region of interest" description="Disordered" evidence="1">
    <location>
        <begin position="126"/>
        <end position="158"/>
    </location>
</feature>
<accession>A0A3Q2YFX8</accession>
<dbReference type="Gene3D" id="2.30.29.30">
    <property type="entry name" value="Pleckstrin-homology domain (PH domain)/Phosphotyrosine-binding domain (PTB)"/>
    <property type="match status" value="2"/>
</dbReference>
<reference evidence="3" key="2">
    <citation type="submission" date="2025-09" db="UniProtKB">
        <authorList>
            <consortium name="Ensembl"/>
        </authorList>
    </citation>
    <scope>IDENTIFICATION</scope>
</reference>
<dbReference type="Ensembl" id="ENSHCOT00000024470.1">
    <property type="protein sequence ID" value="ENSHCOP00000016323.1"/>
    <property type="gene ID" value="ENSHCOG00000020053.1"/>
</dbReference>
<dbReference type="SUPFAM" id="SSF50729">
    <property type="entry name" value="PH domain-like"/>
    <property type="match status" value="2"/>
</dbReference>
<dbReference type="AlphaFoldDB" id="A0A3Q2YFX8"/>
<dbReference type="PANTHER" id="PTHR21258:SF58">
    <property type="entry name" value="DOCKING PROTEIN 3-LIKE"/>
    <property type="match status" value="1"/>
</dbReference>
<sequence length="467" mass="52069">MDEDVKKEGNVYLQHHRFGKKWKSMWCVLFRESSSSISRLELWEIKDGGSGEKKQRSGRKHTKVIRLSDLVRVSTNVHVEACPADSAPFLLETVDKVVVLAARADHVNEWATTLCQLAFPVSWEESSKSREQQQKQDKGKDQEGMEDNALYSSTTDPGRDFRVHVRSTASSERCSLKGDGVLRASVDALHLLDSQGVTLMSWPYRFLRRFGRDKSCFSVEAGRRSASGEGNFEFDTKEGHSLFQAVEAAISIQRARQTSGGMPVRRDRSRKANLPPLPPTPHTHDWPSSAAQVALAQTAVGVSGLTLDDSRGMVSVNCCPSSPDQRSMDPTYSQVSFPAPCTPPCTAPPSEQEYSEVMLNPTCLCDEGPEGHAMAPLDRRADHIYDEPQVKDSRAPPSEYDIPEELKGDAWKVMAAPADLRSHLYSTPKWGRRDHHVTVQDMPEEAHKLYNNVMAGCHHDNSDDKII</sequence>
<feature type="compositionally biased region" description="Basic and acidic residues" evidence="1">
    <location>
        <begin position="126"/>
        <end position="143"/>
    </location>
</feature>
<proteinExistence type="predicted"/>
<dbReference type="GO" id="GO:0043410">
    <property type="term" value="P:positive regulation of MAPK cascade"/>
    <property type="evidence" value="ECO:0007669"/>
    <property type="project" value="TreeGrafter"/>
</dbReference>
<organism evidence="3 4">
    <name type="scientific">Hippocampus comes</name>
    <name type="common">Tiger tail seahorse</name>
    <dbReference type="NCBI Taxonomy" id="109280"/>
    <lineage>
        <taxon>Eukaryota</taxon>
        <taxon>Metazoa</taxon>
        <taxon>Chordata</taxon>
        <taxon>Craniata</taxon>
        <taxon>Vertebrata</taxon>
        <taxon>Euteleostomi</taxon>
        <taxon>Actinopterygii</taxon>
        <taxon>Neopterygii</taxon>
        <taxon>Teleostei</taxon>
        <taxon>Neoteleostei</taxon>
        <taxon>Acanthomorphata</taxon>
        <taxon>Syngnathiaria</taxon>
        <taxon>Syngnathiformes</taxon>
        <taxon>Syngnathoidei</taxon>
        <taxon>Syngnathidae</taxon>
        <taxon>Hippocampus</taxon>
    </lineage>
</organism>
<dbReference type="SMART" id="SM00310">
    <property type="entry name" value="PTBI"/>
    <property type="match status" value="1"/>
</dbReference>
<evidence type="ECO:0000259" key="2">
    <source>
        <dbReference type="PROSITE" id="PS51064"/>
    </source>
</evidence>
<dbReference type="KEGG" id="hcq:109519272"/>
<evidence type="ECO:0000313" key="4">
    <source>
        <dbReference type="Proteomes" id="UP000264820"/>
    </source>
</evidence>
<dbReference type="GO" id="GO:0005737">
    <property type="term" value="C:cytoplasm"/>
    <property type="evidence" value="ECO:0007669"/>
    <property type="project" value="TreeGrafter"/>
</dbReference>
<dbReference type="SMART" id="SM00233">
    <property type="entry name" value="PH"/>
    <property type="match status" value="1"/>
</dbReference>
<dbReference type="InterPro" id="IPR011993">
    <property type="entry name" value="PH-like_dom_sf"/>
</dbReference>
<dbReference type="OrthoDB" id="6020914at2759"/>
<dbReference type="GeneTree" id="ENSGT00940000159868"/>
<dbReference type="STRING" id="109280.ENSHCOP00000016323"/>
<keyword evidence="4" id="KW-1185">Reference proteome</keyword>
<dbReference type="RefSeq" id="XP_019731251.1">
    <property type="nucleotide sequence ID" value="XM_019875692.1"/>
</dbReference>
<dbReference type="PROSITE" id="PS51064">
    <property type="entry name" value="IRS_PTB"/>
    <property type="match status" value="1"/>
</dbReference>
<dbReference type="InterPro" id="IPR001849">
    <property type="entry name" value="PH_domain"/>
</dbReference>
<evidence type="ECO:0000256" key="1">
    <source>
        <dbReference type="SAM" id="MobiDB-lite"/>
    </source>
</evidence>
<dbReference type="PANTHER" id="PTHR21258">
    <property type="entry name" value="DOCKING PROTEIN RELATED"/>
    <property type="match status" value="1"/>
</dbReference>
<dbReference type="SMART" id="SM01244">
    <property type="entry name" value="IRS"/>
    <property type="match status" value="1"/>
</dbReference>
<dbReference type="GO" id="GO:0007265">
    <property type="term" value="P:Ras protein signal transduction"/>
    <property type="evidence" value="ECO:0007669"/>
    <property type="project" value="TreeGrafter"/>
</dbReference>
<dbReference type="Pfam" id="PF00169">
    <property type="entry name" value="PH"/>
    <property type="match status" value="1"/>
</dbReference>
<dbReference type="OMA" id="VIRSEAW"/>
<dbReference type="InterPro" id="IPR050996">
    <property type="entry name" value="Docking_Protein_DOK"/>
</dbReference>
<dbReference type="InterPro" id="IPR002404">
    <property type="entry name" value="IRS_PTB"/>
</dbReference>
<name>A0A3Q2YFX8_HIPCM</name>
<protein>
    <submittedName>
        <fullName evidence="3">Docking protein 2-like</fullName>
    </submittedName>
</protein>
<dbReference type="GeneID" id="109519272"/>
<reference evidence="3" key="1">
    <citation type="submission" date="2025-08" db="UniProtKB">
        <authorList>
            <consortium name="Ensembl"/>
        </authorList>
    </citation>
    <scope>IDENTIFICATION</scope>
</reference>
<dbReference type="CTD" id="9046"/>